<dbReference type="GO" id="GO:0032259">
    <property type="term" value="P:methylation"/>
    <property type="evidence" value="ECO:0007669"/>
    <property type="project" value="UniProtKB-KW"/>
</dbReference>
<sequence length="193" mass="20458">MGFLSVLSMAHRLVQERVQPGDAVIDGTCGNGVDTLFLAGLTGPRGTVYAFDVQEQAIARTRERLAPLAEEGRMPSLRAVLDSHARIREHVEPALHGKVGAAMFNFGYLPGADPSVITQTRSSIDALEAALGVLRPGGIVTAVLYPGHEGGDAEAAAIEAWASALPQVAAQTMLYRMAQKPTAPYLIAVEKRT</sequence>
<dbReference type="InterPro" id="IPR029063">
    <property type="entry name" value="SAM-dependent_MTases_sf"/>
</dbReference>
<evidence type="ECO:0000313" key="1">
    <source>
        <dbReference type="EMBL" id="TYP70131.1"/>
    </source>
</evidence>
<keyword evidence="1" id="KW-0808">Transferase</keyword>
<evidence type="ECO:0000313" key="2">
    <source>
        <dbReference type="Proteomes" id="UP000323257"/>
    </source>
</evidence>
<dbReference type="SUPFAM" id="SSF53335">
    <property type="entry name" value="S-adenosyl-L-methionine-dependent methyltransferases"/>
    <property type="match status" value="1"/>
</dbReference>
<dbReference type="InterPro" id="IPR010719">
    <property type="entry name" value="MnmM_MeTrfase"/>
</dbReference>
<dbReference type="EMBL" id="VNHS01000012">
    <property type="protein sequence ID" value="TYP70131.1"/>
    <property type="molecule type" value="Genomic_DNA"/>
</dbReference>
<dbReference type="Pfam" id="PF06962">
    <property type="entry name" value="rRNA_methylase"/>
    <property type="match status" value="1"/>
</dbReference>
<protein>
    <submittedName>
        <fullName evidence="1">Putative rRNA methylase</fullName>
    </submittedName>
</protein>
<dbReference type="GO" id="GO:0008168">
    <property type="term" value="F:methyltransferase activity"/>
    <property type="evidence" value="ECO:0007669"/>
    <property type="project" value="UniProtKB-KW"/>
</dbReference>
<organism evidence="1 2">
    <name type="scientific">Paenibacillus methanolicus</name>
    <dbReference type="NCBI Taxonomy" id="582686"/>
    <lineage>
        <taxon>Bacteria</taxon>
        <taxon>Bacillati</taxon>
        <taxon>Bacillota</taxon>
        <taxon>Bacilli</taxon>
        <taxon>Bacillales</taxon>
        <taxon>Paenibacillaceae</taxon>
        <taxon>Paenibacillus</taxon>
    </lineage>
</organism>
<name>A0A5S5BSH2_9BACL</name>
<dbReference type="Proteomes" id="UP000323257">
    <property type="component" value="Unassembled WGS sequence"/>
</dbReference>
<dbReference type="AlphaFoldDB" id="A0A5S5BSH2"/>
<dbReference type="RefSeq" id="WP_148932492.1">
    <property type="nucleotide sequence ID" value="NZ_VNHS01000012.1"/>
</dbReference>
<dbReference type="Gene3D" id="3.40.50.150">
    <property type="entry name" value="Vaccinia Virus protein VP39"/>
    <property type="match status" value="1"/>
</dbReference>
<reference evidence="1 2" key="1">
    <citation type="submission" date="2019-07" db="EMBL/GenBank/DDBJ databases">
        <title>Genomic Encyclopedia of Type Strains, Phase III (KMG-III): the genomes of soil and plant-associated and newly described type strains.</title>
        <authorList>
            <person name="Whitman W."/>
        </authorList>
    </citation>
    <scope>NUCLEOTIDE SEQUENCE [LARGE SCALE GENOMIC DNA]</scope>
    <source>
        <strain evidence="1 2">BL24</strain>
    </source>
</reference>
<gene>
    <name evidence="1" type="ORF">BCM02_112109</name>
</gene>
<dbReference type="PANTHER" id="PTHR35276">
    <property type="entry name" value="S-ADENOSYL-L-METHIONINE-DEPENDENT METHYLTRANSFERASES SUPERFAMILY PROTEIN"/>
    <property type="match status" value="1"/>
</dbReference>
<proteinExistence type="predicted"/>
<accession>A0A5S5BSH2</accession>
<dbReference type="PANTHER" id="PTHR35276:SF1">
    <property type="entry name" value="TRNA (MNM(5)S(2)U34)-METHYLTRANSFERASE, CHLOROPLASTIC"/>
    <property type="match status" value="1"/>
</dbReference>
<comment type="caution">
    <text evidence="1">The sequence shown here is derived from an EMBL/GenBank/DDBJ whole genome shotgun (WGS) entry which is preliminary data.</text>
</comment>
<dbReference type="OrthoDB" id="9792989at2"/>
<keyword evidence="2" id="KW-1185">Reference proteome</keyword>
<keyword evidence="1" id="KW-0489">Methyltransferase</keyword>